<dbReference type="STRING" id="47428.A0A284S1D3"/>
<accession>A0A284S1D3</accession>
<dbReference type="AlphaFoldDB" id="A0A284S1D3"/>
<gene>
    <name evidence="2" type="ORF">ARMOST_18281</name>
</gene>
<keyword evidence="3" id="KW-1185">Reference proteome</keyword>
<feature type="compositionally biased region" description="Basic and acidic residues" evidence="1">
    <location>
        <begin position="309"/>
        <end position="329"/>
    </location>
</feature>
<feature type="region of interest" description="Disordered" evidence="1">
    <location>
        <begin position="309"/>
        <end position="339"/>
    </location>
</feature>
<dbReference type="EMBL" id="FUEG01000025">
    <property type="protein sequence ID" value="SJL14810.1"/>
    <property type="molecule type" value="Genomic_DNA"/>
</dbReference>
<proteinExistence type="predicted"/>
<dbReference type="OrthoDB" id="2621411at2759"/>
<organism evidence="2 3">
    <name type="scientific">Armillaria ostoyae</name>
    <name type="common">Armillaria root rot fungus</name>
    <dbReference type="NCBI Taxonomy" id="47428"/>
    <lineage>
        <taxon>Eukaryota</taxon>
        <taxon>Fungi</taxon>
        <taxon>Dikarya</taxon>
        <taxon>Basidiomycota</taxon>
        <taxon>Agaricomycotina</taxon>
        <taxon>Agaricomycetes</taxon>
        <taxon>Agaricomycetidae</taxon>
        <taxon>Agaricales</taxon>
        <taxon>Marasmiineae</taxon>
        <taxon>Physalacriaceae</taxon>
        <taxon>Armillaria</taxon>
    </lineage>
</organism>
<reference evidence="3" key="1">
    <citation type="journal article" date="2017" name="Nat. Ecol. Evol.">
        <title>Genome expansion and lineage-specific genetic innovations in the forest pathogenic fungi Armillaria.</title>
        <authorList>
            <person name="Sipos G."/>
            <person name="Prasanna A.N."/>
            <person name="Walter M.C."/>
            <person name="O'Connor E."/>
            <person name="Balint B."/>
            <person name="Krizsan K."/>
            <person name="Kiss B."/>
            <person name="Hess J."/>
            <person name="Varga T."/>
            <person name="Slot J."/>
            <person name="Riley R."/>
            <person name="Boka B."/>
            <person name="Rigling D."/>
            <person name="Barry K."/>
            <person name="Lee J."/>
            <person name="Mihaltcheva S."/>
            <person name="LaButti K."/>
            <person name="Lipzen A."/>
            <person name="Waldron R."/>
            <person name="Moloney N.M."/>
            <person name="Sperisen C."/>
            <person name="Kredics L."/>
            <person name="Vagvoelgyi C."/>
            <person name="Patrignani A."/>
            <person name="Fitzpatrick D."/>
            <person name="Nagy I."/>
            <person name="Doyle S."/>
            <person name="Anderson J.B."/>
            <person name="Grigoriev I.V."/>
            <person name="Gueldener U."/>
            <person name="Muensterkoetter M."/>
            <person name="Nagy L.G."/>
        </authorList>
    </citation>
    <scope>NUCLEOTIDE SEQUENCE [LARGE SCALE GENOMIC DNA]</scope>
    <source>
        <strain evidence="3">C18/9</strain>
    </source>
</reference>
<dbReference type="OMA" id="WLTESAF"/>
<protein>
    <submittedName>
        <fullName evidence="2">Uncharacterized protein</fullName>
    </submittedName>
</protein>
<evidence type="ECO:0000313" key="2">
    <source>
        <dbReference type="EMBL" id="SJL14810.1"/>
    </source>
</evidence>
<evidence type="ECO:0000313" key="3">
    <source>
        <dbReference type="Proteomes" id="UP000219338"/>
    </source>
</evidence>
<name>A0A284S1D3_ARMOS</name>
<sequence length="339" mass="39427">MRLLIGKAALARDGLFWYVVRLLDVEGKFWTVKWLCFNRFAEGSKLTHGDVTLVHENDIVDELWQDQKGRRGIRLGKFQHASEVKEQKDELMITPNLLPFMAEIDEALSPHIDTLRQLLKNPSSVPVDDVPAMAWLLKQKKDPLSSVVPITGGISQDDQAALNTWFDNKVPGAKWHRLDWIGLLPMAHSRTLLMASRLKDTFLSKYRKNRLNLLEKTWEYMDEHMGTNFTIVDIDLEAHEIFEFRLFSQNEEAGVAGNQQWGLDVGCHQDNWYPYSTDHDDDYRFGTESEVEPGAHYVYEDGTTHEIRMKEPHKWSATREPKDYSEPRPRPILKKRRQI</sequence>
<dbReference type="Proteomes" id="UP000219338">
    <property type="component" value="Unassembled WGS sequence"/>
</dbReference>
<evidence type="ECO:0000256" key="1">
    <source>
        <dbReference type="SAM" id="MobiDB-lite"/>
    </source>
</evidence>